<evidence type="ECO:0000256" key="6">
    <source>
        <dbReference type="ARBA" id="ARBA00034661"/>
    </source>
</evidence>
<evidence type="ECO:0000256" key="7">
    <source>
        <dbReference type="ARBA" id="ARBA00046511"/>
    </source>
</evidence>
<comment type="subcellular location">
    <subcellularLocation>
        <location evidence="1">Virion</location>
    </subcellularLocation>
</comment>
<evidence type="ECO:0000256" key="1">
    <source>
        <dbReference type="ARBA" id="ARBA00004328"/>
    </source>
</evidence>
<dbReference type="EC" id="2.1.1.57" evidence="2"/>
<comment type="subunit">
    <text evidence="7">Interacts with poly(A) polymerase catalytic subunit OPG063. Interacts with OPG109 and OPG123; these interactions might help linking transcription to capping and polyadenylation.</text>
</comment>
<evidence type="ECO:0000313" key="8">
    <source>
        <dbReference type="EMBL" id="KPI84345.1"/>
    </source>
</evidence>
<dbReference type="GO" id="GO:0004483">
    <property type="term" value="F:methyltransferase cap1 activity"/>
    <property type="evidence" value="ECO:0007669"/>
    <property type="project" value="UniProtKB-EC"/>
</dbReference>
<comment type="function">
    <text evidence="6">Displays methyltransferase, positive regulation of the poly(A) polymerase and transcription elongation activities. Involved in the modification of both mRNA ends and in intermediate and late gene positive transcription elongation. At the mRNAs 5' end, methylates the ribose 2' OH group of the first transcribed nucleotide, thereby producing a 2'-O-methylpurine cap. At the 3' end, functions as a processivity factor which stimulates the activity of the viral poly(A) polymerase OPG063 that creates mRNA's poly(A) tail. In the presence of OPG102, OPG063 does not dissociate from the RNA allowing tail elongation to around 250 adenylates.</text>
</comment>
<dbReference type="AlphaFoldDB" id="A0A0N1HV56"/>
<evidence type="ECO:0000256" key="4">
    <source>
        <dbReference type="ARBA" id="ARBA00022768"/>
    </source>
</evidence>
<dbReference type="Proteomes" id="UP000038009">
    <property type="component" value="Unassembled WGS sequence"/>
</dbReference>
<gene>
    <name evidence="8" type="ORF">ABL78_6600</name>
</gene>
<dbReference type="SUPFAM" id="SSF53335">
    <property type="entry name" value="S-adenosyl-L-methionine-dependent methyltransferases"/>
    <property type="match status" value="1"/>
</dbReference>
<keyword evidence="5" id="KW-0648">Protein biosynthesis</keyword>
<dbReference type="GO" id="GO:0006370">
    <property type="term" value="P:7-methylguanosine mRNA capping"/>
    <property type="evidence" value="ECO:0007669"/>
    <property type="project" value="InterPro"/>
</dbReference>
<sequence length="438" mass="49648">MEFTEGRVLADDAPRSTYQNNAATSSFEQPLLKGLHYGQRKLMLSEVEFFVAILKRIRAQGERAGDKKVLIVYAGAACGLHLPFLFSLFEDMQFILIDPAPFCAQVRDAAAKEGSCVLELIEDICTPELCLRIRRSYCETHQLYLVSDIRSGAPTEMNQNQEHTEMIQRDNAAQREWCFSLEVEAAMLKFHPPYPTAQDPKSAKYNSADTTAENYVYLSGTELLGVWAPKSSSEVRLVVVGPFTKGYRAPSRTYSCTKHEEQCYAYNIDNRYEKDCNAERCILQSYLDLFSDKYSSVEQLSRTLSERLEYPLFCPLEPGFTEQHARWVSLLYSTGKPAALTFFAPLKEEMSVQRVAKLVVDYKDSSEIPTGVQIGGVELTRSFWVALAEADFGAVYCFPFFRWGWKRRLQQQKKAGGGRQRVAGTKRHAYECSQEGGL</sequence>
<name>A0A0N1HV56_LEPSE</name>
<dbReference type="InterPro" id="IPR029063">
    <property type="entry name" value="SAM-dependent_MTases_sf"/>
</dbReference>
<evidence type="ECO:0000256" key="5">
    <source>
        <dbReference type="ARBA" id="ARBA00022917"/>
    </source>
</evidence>
<comment type="caution">
    <text evidence="8">The sequence shown here is derived from an EMBL/GenBank/DDBJ whole genome shotgun (WGS) entry which is preliminary data.</text>
</comment>
<dbReference type="Gene3D" id="3.40.50.150">
    <property type="entry name" value="Vaccinia Virus protein VP39"/>
    <property type="match status" value="1"/>
</dbReference>
<keyword evidence="9" id="KW-1185">Reference proteome</keyword>
<proteinExistence type="predicted"/>
<accession>A0A0N1HV56</accession>
<protein>
    <recommendedName>
        <fullName evidence="3">Cap-specific mRNA (nucleoside-2'-O-)-methyltransferase</fullName>
        <ecNumber evidence="2">2.1.1.57</ecNumber>
    </recommendedName>
</protein>
<dbReference type="Pfam" id="PF01358">
    <property type="entry name" value="PARP_regulatory"/>
    <property type="match status" value="1"/>
</dbReference>
<evidence type="ECO:0000256" key="3">
    <source>
        <dbReference type="ARBA" id="ARBA00015701"/>
    </source>
</evidence>
<dbReference type="EMBL" id="LJSK01000267">
    <property type="protein sequence ID" value="KPI84345.1"/>
    <property type="molecule type" value="Genomic_DNA"/>
</dbReference>
<dbReference type="InterPro" id="IPR025804">
    <property type="entry name" value="Pox/kineto_cap_MeTfrase"/>
</dbReference>
<dbReference type="CDD" id="cd20760">
    <property type="entry name" value="capping_2-OMTase_Mimiviridae"/>
    <property type="match status" value="1"/>
</dbReference>
<dbReference type="FunFam" id="3.40.50.150:FF:000744">
    <property type="entry name" value="Poly A polymerase regulatory subunit, putative"/>
    <property type="match status" value="1"/>
</dbReference>
<dbReference type="OMA" id="LHYGQRK"/>
<reference evidence="8 9" key="1">
    <citation type="journal article" date="2015" name="PLoS Pathog.">
        <title>Leptomonas seymouri: Adaptations to the Dixenous Life Cycle Analyzed by Genome Sequencing, Transcriptome Profiling and Co-infection with Leishmania donovani.</title>
        <authorList>
            <person name="Kraeva N."/>
            <person name="Butenko A."/>
            <person name="Hlavacova J."/>
            <person name="Kostygov A."/>
            <person name="Myskova J."/>
            <person name="Grybchuk D."/>
            <person name="Lestinova T."/>
            <person name="Votypka J."/>
            <person name="Volf P."/>
            <person name="Opperdoes F."/>
            <person name="Flegontov P."/>
            <person name="Lukes J."/>
            <person name="Yurchenko V."/>
        </authorList>
    </citation>
    <scope>NUCLEOTIDE SEQUENCE [LARGE SCALE GENOMIC DNA]</scope>
    <source>
        <strain evidence="8 9">ATCC 30220</strain>
    </source>
</reference>
<dbReference type="PROSITE" id="PS51612">
    <property type="entry name" value="SAM_MT_2O_PK"/>
    <property type="match status" value="1"/>
</dbReference>
<dbReference type="GO" id="GO:0003746">
    <property type="term" value="F:translation elongation factor activity"/>
    <property type="evidence" value="ECO:0007669"/>
    <property type="project" value="UniProtKB-KW"/>
</dbReference>
<dbReference type="VEuPathDB" id="TriTrypDB:Lsey_0267_0090"/>
<dbReference type="InterPro" id="IPR000176">
    <property type="entry name" value="mRNA_MeTrfase-like"/>
</dbReference>
<organism evidence="8 9">
    <name type="scientific">Leptomonas seymouri</name>
    <dbReference type="NCBI Taxonomy" id="5684"/>
    <lineage>
        <taxon>Eukaryota</taxon>
        <taxon>Discoba</taxon>
        <taxon>Euglenozoa</taxon>
        <taxon>Kinetoplastea</taxon>
        <taxon>Metakinetoplastina</taxon>
        <taxon>Trypanosomatida</taxon>
        <taxon>Trypanosomatidae</taxon>
        <taxon>Leishmaniinae</taxon>
        <taxon>Leptomonas</taxon>
    </lineage>
</organism>
<evidence type="ECO:0000313" key="9">
    <source>
        <dbReference type="Proteomes" id="UP000038009"/>
    </source>
</evidence>
<dbReference type="OrthoDB" id="270189at2759"/>
<evidence type="ECO:0000256" key="2">
    <source>
        <dbReference type="ARBA" id="ARBA00011923"/>
    </source>
</evidence>
<keyword evidence="4" id="KW-0251">Elongation factor</keyword>